<accession>A0A087UUV7</accession>
<sequence length="75" mass="8470">MFNESSHSPGYPLLKNCLSTGPNLIEMMLSILNRFCKNYVGATSDIEKAFLQISIQEKDKDFQDLCGSLLIIRNN</sequence>
<dbReference type="Proteomes" id="UP000054359">
    <property type="component" value="Unassembled WGS sequence"/>
</dbReference>
<name>A0A087UUV7_STEMI</name>
<feature type="non-terminal residue" evidence="1">
    <location>
        <position position="75"/>
    </location>
</feature>
<dbReference type="EMBL" id="KK121761">
    <property type="protein sequence ID" value="KFM81146.1"/>
    <property type="molecule type" value="Genomic_DNA"/>
</dbReference>
<protein>
    <submittedName>
        <fullName evidence="1">Uncharacterized protein</fullName>
    </submittedName>
</protein>
<dbReference type="STRING" id="407821.A0A087UUV7"/>
<proteinExistence type="predicted"/>
<evidence type="ECO:0000313" key="2">
    <source>
        <dbReference type="Proteomes" id="UP000054359"/>
    </source>
</evidence>
<reference evidence="1 2" key="1">
    <citation type="submission" date="2013-11" db="EMBL/GenBank/DDBJ databases">
        <title>Genome sequencing of Stegodyphus mimosarum.</title>
        <authorList>
            <person name="Bechsgaard J."/>
        </authorList>
    </citation>
    <scope>NUCLEOTIDE SEQUENCE [LARGE SCALE GENOMIC DNA]</scope>
</reference>
<dbReference type="AlphaFoldDB" id="A0A087UUV7"/>
<evidence type="ECO:0000313" key="1">
    <source>
        <dbReference type="EMBL" id="KFM81146.1"/>
    </source>
</evidence>
<keyword evidence="2" id="KW-1185">Reference proteome</keyword>
<dbReference type="OrthoDB" id="6430304at2759"/>
<organism evidence="1 2">
    <name type="scientific">Stegodyphus mimosarum</name>
    <name type="common">African social velvet spider</name>
    <dbReference type="NCBI Taxonomy" id="407821"/>
    <lineage>
        <taxon>Eukaryota</taxon>
        <taxon>Metazoa</taxon>
        <taxon>Ecdysozoa</taxon>
        <taxon>Arthropoda</taxon>
        <taxon>Chelicerata</taxon>
        <taxon>Arachnida</taxon>
        <taxon>Araneae</taxon>
        <taxon>Araneomorphae</taxon>
        <taxon>Entelegynae</taxon>
        <taxon>Eresoidea</taxon>
        <taxon>Eresidae</taxon>
        <taxon>Stegodyphus</taxon>
    </lineage>
</organism>
<gene>
    <name evidence="1" type="ORF">X975_18144</name>
</gene>